<keyword evidence="3" id="KW-1185">Reference proteome</keyword>
<sequence length="106" mass="11280">MDGSGNGVYHRVEPGTEIQYKFRVGTGNWWVLKEDSPTVTDSAGNQNNVLKATASSATSKTANDVISHEHQNGAEAAEQGAISDGDYVNVHHDSTDNLIKSGPPEV</sequence>
<dbReference type="AlphaFoldDB" id="A0A9P1MF23"/>
<name>A0A9P1MF23_9PEZI</name>
<dbReference type="Gene3D" id="2.60.40.10">
    <property type="entry name" value="Immunoglobulins"/>
    <property type="match status" value="1"/>
</dbReference>
<dbReference type="EMBL" id="CALLCH030000017">
    <property type="protein sequence ID" value="CAI4218353.1"/>
    <property type="molecule type" value="Genomic_DNA"/>
</dbReference>
<gene>
    <name evidence="2" type="ORF">PPNO1_LOCUS7943</name>
</gene>
<evidence type="ECO:0000256" key="1">
    <source>
        <dbReference type="SAM" id="MobiDB-lite"/>
    </source>
</evidence>
<dbReference type="Proteomes" id="UP000838763">
    <property type="component" value="Unassembled WGS sequence"/>
</dbReference>
<dbReference type="SUPFAM" id="SSF81296">
    <property type="entry name" value="E set domains"/>
    <property type="match status" value="1"/>
</dbReference>
<proteinExistence type="predicted"/>
<organism evidence="2 3">
    <name type="scientific">Parascedosporium putredinis</name>
    <dbReference type="NCBI Taxonomy" id="1442378"/>
    <lineage>
        <taxon>Eukaryota</taxon>
        <taxon>Fungi</taxon>
        <taxon>Dikarya</taxon>
        <taxon>Ascomycota</taxon>
        <taxon>Pezizomycotina</taxon>
        <taxon>Sordariomycetes</taxon>
        <taxon>Hypocreomycetidae</taxon>
        <taxon>Microascales</taxon>
        <taxon>Microascaceae</taxon>
        <taxon>Parascedosporium</taxon>
    </lineage>
</organism>
<evidence type="ECO:0000313" key="3">
    <source>
        <dbReference type="Proteomes" id="UP000838763"/>
    </source>
</evidence>
<feature type="region of interest" description="Disordered" evidence="1">
    <location>
        <begin position="86"/>
        <end position="106"/>
    </location>
</feature>
<dbReference type="CDD" id="cd02859">
    <property type="entry name" value="E_set_AMPKbeta_like_N"/>
    <property type="match status" value="1"/>
</dbReference>
<dbReference type="InterPro" id="IPR013783">
    <property type="entry name" value="Ig-like_fold"/>
</dbReference>
<accession>A0A9P1MF23</accession>
<evidence type="ECO:0000313" key="2">
    <source>
        <dbReference type="EMBL" id="CAI4218353.1"/>
    </source>
</evidence>
<dbReference type="InterPro" id="IPR014756">
    <property type="entry name" value="Ig_E-set"/>
</dbReference>
<protein>
    <recommendedName>
        <fullName evidence="4">AMP-activated protein kinase glycogen-binding domain-containing protein</fullName>
    </recommendedName>
</protein>
<dbReference type="OrthoDB" id="5350410at2759"/>
<reference evidence="2" key="1">
    <citation type="submission" date="2022-11" db="EMBL/GenBank/DDBJ databases">
        <authorList>
            <person name="Scott C."/>
            <person name="Bruce N."/>
        </authorList>
    </citation>
    <scope>NUCLEOTIDE SEQUENCE</scope>
</reference>
<evidence type="ECO:0008006" key="4">
    <source>
        <dbReference type="Google" id="ProtNLM"/>
    </source>
</evidence>
<comment type="caution">
    <text evidence="2">The sequence shown here is derived from an EMBL/GenBank/DDBJ whole genome shotgun (WGS) entry which is preliminary data.</text>
</comment>